<dbReference type="AlphaFoldDB" id="A0A0B5ATD9"/>
<dbReference type="BioCyc" id="JESP1508404:G14D9-13452-MONOMER"/>
<dbReference type="OrthoDB" id="9811273at2"/>
<dbReference type="SUPFAM" id="SSF52309">
    <property type="entry name" value="N-(deoxy)ribosyltransferase-like"/>
    <property type="match status" value="1"/>
</dbReference>
<evidence type="ECO:0000313" key="2">
    <source>
        <dbReference type="Proteomes" id="UP000031449"/>
    </source>
</evidence>
<reference evidence="1 2" key="1">
    <citation type="submission" date="2014-08" db="EMBL/GenBank/DDBJ databases">
        <title>Complete genome of a marine bacteria Jeotgalibacillus malaysiensis.</title>
        <authorList>
            <person name="Yaakop A.S."/>
            <person name="Chan K.-G."/>
            <person name="Goh K.M."/>
        </authorList>
    </citation>
    <scope>NUCLEOTIDE SEQUENCE [LARGE SCALE GENOMIC DNA]</scope>
    <source>
        <strain evidence="1 2">D5</strain>
        <plasmid evidence="2">Plasmid</plasmid>
    </source>
</reference>
<dbReference type="HOGENOM" id="CLU_2091359_0_0_9"/>
<protein>
    <recommendedName>
        <fullName evidence="3">Nucleoside 2-deoxyribosyltransferase</fullName>
    </recommendedName>
</protein>
<sequence length="122" mass="13960">MNIYVGHSKQMNYKEELYPVLKKIGDEMGVRFILPHDESLELYPSKEVLPTCDYMLADISLPALGLGIEIGWANMMDIPVFFIHKSDSELSHSVKAVSQNIRQYDSIDDLESVVREWVLNSL</sequence>
<dbReference type="Proteomes" id="UP000031449">
    <property type="component" value="Plasmid unnamed"/>
</dbReference>
<gene>
    <name evidence="1" type="ORF">JMA_41680</name>
</gene>
<accession>A0A0B5ATD9</accession>
<evidence type="ECO:0000313" key="1">
    <source>
        <dbReference type="EMBL" id="AJD93485.1"/>
    </source>
</evidence>
<dbReference type="KEGG" id="jeo:JMA_41680"/>
<keyword evidence="2" id="KW-1185">Reference proteome</keyword>
<proteinExistence type="predicted"/>
<dbReference type="Gene3D" id="3.40.50.450">
    <property type="match status" value="1"/>
</dbReference>
<keyword evidence="1" id="KW-0614">Plasmid</keyword>
<evidence type="ECO:0008006" key="3">
    <source>
        <dbReference type="Google" id="ProtNLM"/>
    </source>
</evidence>
<organism evidence="1 2">
    <name type="scientific">Jeotgalibacillus malaysiensis</name>
    <dbReference type="NCBI Taxonomy" id="1508404"/>
    <lineage>
        <taxon>Bacteria</taxon>
        <taxon>Bacillati</taxon>
        <taxon>Bacillota</taxon>
        <taxon>Bacilli</taxon>
        <taxon>Bacillales</taxon>
        <taxon>Caryophanaceae</taxon>
        <taxon>Jeotgalibacillus</taxon>
    </lineage>
</organism>
<geneLocation type="plasmid" evidence="2"/>
<dbReference type="EMBL" id="CP009417">
    <property type="protein sequence ID" value="AJD93485.1"/>
    <property type="molecule type" value="Genomic_DNA"/>
</dbReference>
<name>A0A0B5ATD9_9BACL</name>